<dbReference type="PANTHER" id="PTHR31836">
    <property type="match status" value="1"/>
</dbReference>
<feature type="chain" id="PRO_5047201975" description="RlpA-like protein double-psi beta-barrel domain-containing protein" evidence="3">
    <location>
        <begin position="27"/>
        <end position="259"/>
    </location>
</feature>
<accession>A0ABP8DKS2</accession>
<dbReference type="Gene3D" id="2.60.40.760">
    <property type="entry name" value="Expansin, cellulose-binding-like domain"/>
    <property type="match status" value="1"/>
</dbReference>
<dbReference type="InterPro" id="IPR009009">
    <property type="entry name" value="RlpA-like_DPBB"/>
</dbReference>
<keyword evidence="1 3" id="KW-0732">Signal</keyword>
<dbReference type="InterPro" id="IPR036908">
    <property type="entry name" value="RlpA-like_sf"/>
</dbReference>
<feature type="compositionally biased region" description="Low complexity" evidence="2">
    <location>
        <begin position="234"/>
        <end position="243"/>
    </location>
</feature>
<dbReference type="Pfam" id="PF03330">
    <property type="entry name" value="DPBB_1"/>
    <property type="match status" value="1"/>
</dbReference>
<dbReference type="InterPro" id="IPR051477">
    <property type="entry name" value="Expansin_CellWall"/>
</dbReference>
<feature type="domain" description="RlpA-like protein double-psi beta-barrel" evidence="4">
    <location>
        <begin position="38"/>
        <end position="127"/>
    </location>
</feature>
<dbReference type="NCBIfam" id="NF041144">
    <property type="entry name" value="expansin_EXLX1"/>
    <property type="match status" value="1"/>
</dbReference>
<gene>
    <name evidence="5" type="ORF">GCM10022255_079240</name>
</gene>
<comment type="caution">
    <text evidence="5">The sequence shown here is derived from an EMBL/GenBank/DDBJ whole genome shotgun (WGS) entry which is preliminary data.</text>
</comment>
<dbReference type="InterPro" id="IPR036749">
    <property type="entry name" value="Expansin_CBD_sf"/>
</dbReference>
<dbReference type="CDD" id="cd22272">
    <property type="entry name" value="DPBB_EXLX1-like"/>
    <property type="match status" value="1"/>
</dbReference>
<evidence type="ECO:0000256" key="2">
    <source>
        <dbReference type="SAM" id="MobiDB-lite"/>
    </source>
</evidence>
<proteinExistence type="predicted"/>
<evidence type="ECO:0000256" key="1">
    <source>
        <dbReference type="ARBA" id="ARBA00022729"/>
    </source>
</evidence>
<reference evidence="6" key="1">
    <citation type="journal article" date="2019" name="Int. J. Syst. Evol. Microbiol.">
        <title>The Global Catalogue of Microorganisms (GCM) 10K type strain sequencing project: providing services to taxonomists for standard genome sequencing and annotation.</title>
        <authorList>
            <consortium name="The Broad Institute Genomics Platform"/>
            <consortium name="The Broad Institute Genome Sequencing Center for Infectious Disease"/>
            <person name="Wu L."/>
            <person name="Ma J."/>
        </authorList>
    </citation>
    <scope>NUCLEOTIDE SEQUENCE [LARGE SCALE GENOMIC DNA]</scope>
    <source>
        <strain evidence="6">JCM 17441</strain>
    </source>
</reference>
<keyword evidence="6" id="KW-1185">Reference proteome</keyword>
<protein>
    <recommendedName>
        <fullName evidence="4">RlpA-like protein double-psi beta-barrel domain-containing protein</fullName>
    </recommendedName>
</protein>
<name>A0ABP8DKS2_9ACTN</name>
<dbReference type="Proteomes" id="UP001500620">
    <property type="component" value="Unassembled WGS sequence"/>
</dbReference>
<dbReference type="SUPFAM" id="SSF49590">
    <property type="entry name" value="PHL pollen allergen"/>
    <property type="match status" value="1"/>
</dbReference>
<dbReference type="SUPFAM" id="SSF50685">
    <property type="entry name" value="Barwin-like endoglucanases"/>
    <property type="match status" value="1"/>
</dbReference>
<dbReference type="PANTHER" id="PTHR31836:SF21">
    <property type="entry name" value="EXPANSIN-LIKE PROTEIN 7"/>
    <property type="match status" value="1"/>
</dbReference>
<feature type="compositionally biased region" description="Pro residues" evidence="2">
    <location>
        <begin position="244"/>
        <end position="259"/>
    </location>
</feature>
<sequence length="259" mass="26050">MNRRHLRWIVPAATAVLATVVAVVLATQVGGSAACAAGGQASYYTAGRNGMCNLGTPAEGAYAAVGRAEYAGGKGCGTYLDVTGPNGTTRVQVVDLCPSCPAGKVDLGKAAFARIGALSAGIIPVTYATVRDPQVGPLQVKLKGGTAYSSLTAIVNNHGNPLSAVELQTATGFTTMRHGEDNTWTAPSGAVPSPVSLRISDIYGHQATVSGLALGKNDFQPSQTVLYGGPSPSPSTVESSSAPSSPPSSPSPSLPPPTC</sequence>
<evidence type="ECO:0000259" key="4">
    <source>
        <dbReference type="Pfam" id="PF03330"/>
    </source>
</evidence>
<dbReference type="Gene3D" id="2.40.40.10">
    <property type="entry name" value="RlpA-like domain"/>
    <property type="match status" value="1"/>
</dbReference>
<evidence type="ECO:0000256" key="3">
    <source>
        <dbReference type="SAM" id="SignalP"/>
    </source>
</evidence>
<evidence type="ECO:0000313" key="6">
    <source>
        <dbReference type="Proteomes" id="UP001500620"/>
    </source>
</evidence>
<organism evidence="5 6">
    <name type="scientific">Dactylosporangium darangshiense</name>
    <dbReference type="NCBI Taxonomy" id="579108"/>
    <lineage>
        <taxon>Bacteria</taxon>
        <taxon>Bacillati</taxon>
        <taxon>Actinomycetota</taxon>
        <taxon>Actinomycetes</taxon>
        <taxon>Micromonosporales</taxon>
        <taxon>Micromonosporaceae</taxon>
        <taxon>Dactylosporangium</taxon>
    </lineage>
</organism>
<feature type="region of interest" description="Disordered" evidence="2">
    <location>
        <begin position="223"/>
        <end position="259"/>
    </location>
</feature>
<dbReference type="PROSITE" id="PS51257">
    <property type="entry name" value="PROKAR_LIPOPROTEIN"/>
    <property type="match status" value="1"/>
</dbReference>
<feature type="signal peptide" evidence="3">
    <location>
        <begin position="1"/>
        <end position="26"/>
    </location>
</feature>
<dbReference type="EMBL" id="BAABAT010000031">
    <property type="protein sequence ID" value="GAA4258465.1"/>
    <property type="molecule type" value="Genomic_DNA"/>
</dbReference>
<evidence type="ECO:0000313" key="5">
    <source>
        <dbReference type="EMBL" id="GAA4258465.1"/>
    </source>
</evidence>
<dbReference type="InterPro" id="IPR049818">
    <property type="entry name" value="Expansin_EXLX1-like"/>
</dbReference>
<dbReference type="RefSeq" id="WP_345135388.1">
    <property type="nucleotide sequence ID" value="NZ_BAABAT010000031.1"/>
</dbReference>